<evidence type="ECO:0000313" key="2">
    <source>
        <dbReference type="EMBL" id="KAH9832507.1"/>
    </source>
</evidence>
<keyword evidence="3" id="KW-1185">Reference proteome</keyword>
<accession>A0ABQ8K623</accession>
<protein>
    <recommendedName>
        <fullName evidence="4">F-box domain-containing protein</fullName>
    </recommendedName>
</protein>
<evidence type="ECO:0000256" key="1">
    <source>
        <dbReference type="SAM" id="MobiDB-lite"/>
    </source>
</evidence>
<name>A0ABQ8K623_9APHY</name>
<evidence type="ECO:0000313" key="3">
    <source>
        <dbReference type="Proteomes" id="UP000814176"/>
    </source>
</evidence>
<organism evidence="2 3">
    <name type="scientific">Rhodofomes roseus</name>
    <dbReference type="NCBI Taxonomy" id="34475"/>
    <lineage>
        <taxon>Eukaryota</taxon>
        <taxon>Fungi</taxon>
        <taxon>Dikarya</taxon>
        <taxon>Basidiomycota</taxon>
        <taxon>Agaricomycotina</taxon>
        <taxon>Agaricomycetes</taxon>
        <taxon>Polyporales</taxon>
        <taxon>Rhodofomes</taxon>
    </lineage>
</organism>
<comment type="caution">
    <text evidence="2">The sequence shown here is derived from an EMBL/GenBank/DDBJ whole genome shotgun (WGS) entry which is preliminary data.</text>
</comment>
<dbReference type="EMBL" id="JADCUA010000021">
    <property type="protein sequence ID" value="KAH9832507.1"/>
    <property type="molecule type" value="Genomic_DNA"/>
</dbReference>
<dbReference type="GeneID" id="72005405"/>
<dbReference type="Proteomes" id="UP000814176">
    <property type="component" value="Unassembled WGS sequence"/>
</dbReference>
<gene>
    <name evidence="2" type="ORF">C8Q71DRAFT_776766</name>
</gene>
<proteinExistence type="predicted"/>
<evidence type="ECO:0008006" key="4">
    <source>
        <dbReference type="Google" id="ProtNLM"/>
    </source>
</evidence>
<feature type="region of interest" description="Disordered" evidence="1">
    <location>
        <begin position="1"/>
        <end position="34"/>
    </location>
</feature>
<reference evidence="2 3" key="1">
    <citation type="journal article" date="2021" name="Environ. Microbiol.">
        <title>Gene family expansions and transcriptome signatures uncover fungal adaptations to wood decay.</title>
        <authorList>
            <person name="Hage H."/>
            <person name="Miyauchi S."/>
            <person name="Viragh M."/>
            <person name="Drula E."/>
            <person name="Min B."/>
            <person name="Chaduli D."/>
            <person name="Navarro D."/>
            <person name="Favel A."/>
            <person name="Norest M."/>
            <person name="Lesage-Meessen L."/>
            <person name="Balint B."/>
            <person name="Merenyi Z."/>
            <person name="de Eugenio L."/>
            <person name="Morin E."/>
            <person name="Martinez A.T."/>
            <person name="Baldrian P."/>
            <person name="Stursova M."/>
            <person name="Martinez M.J."/>
            <person name="Novotny C."/>
            <person name="Magnuson J.K."/>
            <person name="Spatafora J.W."/>
            <person name="Maurice S."/>
            <person name="Pangilinan J."/>
            <person name="Andreopoulos W."/>
            <person name="LaButti K."/>
            <person name="Hundley H."/>
            <person name="Na H."/>
            <person name="Kuo A."/>
            <person name="Barry K."/>
            <person name="Lipzen A."/>
            <person name="Henrissat B."/>
            <person name="Riley R."/>
            <person name="Ahrendt S."/>
            <person name="Nagy L.G."/>
            <person name="Grigoriev I.V."/>
            <person name="Martin F."/>
            <person name="Rosso M.N."/>
        </authorList>
    </citation>
    <scope>NUCLEOTIDE SEQUENCE [LARGE SCALE GENOMIC DNA]</scope>
    <source>
        <strain evidence="2 3">CIRM-BRFM 1785</strain>
    </source>
</reference>
<sequence>MFQPDESVGSLPGDCEARPTSAAQDQCKAGQKAGVATRPRELPIEVWERIIDMVAAENKHHDYNNWDSHPGWATLISCTLVCRAWYRRSWFHLHWQISVRSREQAVALSRLLRAEPRLREAVQRVSIAGGLDRNQERLPIPHLATFAAMLARKLPNVKEFVVRHAEWRLTDVRPRSVAYLNDFSSVYSLKLVNVTFASTMLFGRLISAFPALTWMHCVVIRCMQEEPGPTDPLPPLPRTTRELAALSLCEPIDPAIQSFLVRCAEEDEIKLQFLCLEMDVPSQFTLASKKGQQLLDSSRAHLRSFVLRMYMEDIPPEAQKTALEPNIILARVVKLERLTIECSCPINPDFSWISTIVSTIVSKAMHEVDIVINFRKKGDTSRRLEILLARLEQHADLTLLDEVLAREQFANIRQKGVGVFLELSPELCALGSTAADHLEGRWQELVKRKMPRLTEQEMLRAFVWS</sequence>
<dbReference type="RefSeq" id="XP_047775425.1">
    <property type="nucleotide sequence ID" value="XM_047924673.1"/>
</dbReference>